<dbReference type="Gene3D" id="3.50.50.60">
    <property type="entry name" value="FAD/NAD(P)-binding domain"/>
    <property type="match status" value="1"/>
</dbReference>
<dbReference type="Proteomes" id="UP000664914">
    <property type="component" value="Chromosome"/>
</dbReference>
<dbReference type="Gene3D" id="3.30.9.10">
    <property type="entry name" value="D-Amino Acid Oxidase, subunit A, domain 2"/>
    <property type="match status" value="1"/>
</dbReference>
<dbReference type="Pfam" id="PF01266">
    <property type="entry name" value="DAO"/>
    <property type="match status" value="1"/>
</dbReference>
<dbReference type="PANTHER" id="PTHR43104">
    <property type="entry name" value="L-2-HYDROXYGLUTARATE DEHYDROGENASE, MITOCHONDRIAL"/>
    <property type="match status" value="1"/>
</dbReference>
<sequence>MRIIDTLVVGAGVIGLSVARRFSIYGHETIVIDGEEAFGTWTSARNSEVIHAGLYYPPGSLKAALCMQGRELLYRYCSDRGVPHRRTGKVIFAADAAQAAGLDAILATAAAAGVDDLRRLDAREAAALEPELRCHAALLSPSTGIVDSHGLMTALLGEATAHGAIFAARSRATRLTRHRDGWGVHIDGEAEPTLVARRVVNAGGLAAHRLARATEGLAAEHVPDIRYARGVYFTYAGKVPFRHLVYPVPVPGGLGTHLTLDMAGMARFGPDVEWIDAVDYSVDPARGARFLAAARLIWPGIDPDRLQPGYAGIRPKIGGPDAPVADFRIDGPERHGLPGLVNLFGIESPGLTASLAIADLVAARLEAGASGG</sequence>
<dbReference type="InterPro" id="IPR006076">
    <property type="entry name" value="FAD-dep_OxRdtase"/>
</dbReference>
<evidence type="ECO:0000256" key="1">
    <source>
        <dbReference type="ARBA" id="ARBA00001974"/>
    </source>
</evidence>
<keyword evidence="4" id="KW-0560">Oxidoreductase</keyword>
<comment type="similarity">
    <text evidence="5">Belongs to the L2HGDH family.</text>
</comment>
<keyword evidence="3" id="KW-0274">FAD</keyword>
<dbReference type="SUPFAM" id="SSF51905">
    <property type="entry name" value="FAD/NAD(P)-binding domain"/>
    <property type="match status" value="1"/>
</dbReference>
<evidence type="ECO:0000256" key="2">
    <source>
        <dbReference type="ARBA" id="ARBA00022630"/>
    </source>
</evidence>
<name>A0A975HFQ2_9SPHN</name>
<feature type="domain" description="FAD dependent oxidoreductase" evidence="6">
    <location>
        <begin position="5"/>
        <end position="364"/>
    </location>
</feature>
<dbReference type="GO" id="GO:0047545">
    <property type="term" value="F:(S)-2-hydroxyglutarate dehydrogenase activity"/>
    <property type="evidence" value="ECO:0007669"/>
    <property type="project" value="TreeGrafter"/>
</dbReference>
<evidence type="ECO:0000259" key="6">
    <source>
        <dbReference type="Pfam" id="PF01266"/>
    </source>
</evidence>
<dbReference type="InterPro" id="IPR036188">
    <property type="entry name" value="FAD/NAD-bd_sf"/>
</dbReference>
<dbReference type="EMBL" id="CP059319">
    <property type="protein sequence ID" value="QTH23637.1"/>
    <property type="molecule type" value="Genomic_DNA"/>
</dbReference>
<evidence type="ECO:0000256" key="3">
    <source>
        <dbReference type="ARBA" id="ARBA00022827"/>
    </source>
</evidence>
<keyword evidence="2" id="KW-0285">Flavoprotein</keyword>
<gene>
    <name evidence="7" type="ORF">HRJ34_09110</name>
</gene>
<evidence type="ECO:0000256" key="4">
    <source>
        <dbReference type="ARBA" id="ARBA00023002"/>
    </source>
</evidence>
<proteinExistence type="inferred from homology"/>
<accession>A0A975HFQ2</accession>
<organism evidence="7 8">
    <name type="scientific">Rhizorhabdus wittichii</name>
    <dbReference type="NCBI Taxonomy" id="160791"/>
    <lineage>
        <taxon>Bacteria</taxon>
        <taxon>Pseudomonadati</taxon>
        <taxon>Pseudomonadota</taxon>
        <taxon>Alphaproteobacteria</taxon>
        <taxon>Sphingomonadales</taxon>
        <taxon>Sphingomonadaceae</taxon>
        <taxon>Rhizorhabdus</taxon>
    </lineage>
</organism>
<dbReference type="AlphaFoldDB" id="A0A975HFQ2"/>
<dbReference type="PANTHER" id="PTHR43104:SF4">
    <property type="entry name" value="L-2-HYDROXYGLUTARATE DEHYDROGENASE, MITOCHONDRIAL"/>
    <property type="match status" value="1"/>
</dbReference>
<evidence type="ECO:0000313" key="8">
    <source>
        <dbReference type="Proteomes" id="UP000664914"/>
    </source>
</evidence>
<dbReference type="RefSeq" id="WP_208633911.1">
    <property type="nucleotide sequence ID" value="NZ_CP059319.1"/>
</dbReference>
<reference evidence="7" key="1">
    <citation type="submission" date="2020-07" db="EMBL/GenBank/DDBJ databases">
        <authorList>
            <person name="Camacho E."/>
        </authorList>
    </citation>
    <scope>NUCLEOTIDE SEQUENCE</scope>
    <source>
        <strain evidence="7">MPO218</strain>
    </source>
</reference>
<reference evidence="7" key="2">
    <citation type="submission" date="2021-04" db="EMBL/GenBank/DDBJ databases">
        <title>Isolation and genomic analysis of the ibuprofen-degrading bacterium Sphingomonas strain MPO218.</title>
        <authorList>
            <person name="Aulestia M."/>
            <person name="Flores A."/>
            <person name="Mangas E.L."/>
            <person name="Perez-Pulido A.J."/>
            <person name="Santero E."/>
            <person name="Camacho E.M."/>
        </authorList>
    </citation>
    <scope>NUCLEOTIDE SEQUENCE</scope>
    <source>
        <strain evidence="7">MPO218</strain>
    </source>
</reference>
<evidence type="ECO:0000313" key="7">
    <source>
        <dbReference type="EMBL" id="QTH23637.1"/>
    </source>
</evidence>
<protein>
    <submittedName>
        <fullName evidence="7">NAD(P)/FAD-dependent oxidoreductase</fullName>
    </submittedName>
</protein>
<evidence type="ECO:0000256" key="5">
    <source>
        <dbReference type="ARBA" id="ARBA00037941"/>
    </source>
</evidence>
<comment type="cofactor">
    <cofactor evidence="1">
        <name>FAD</name>
        <dbReference type="ChEBI" id="CHEBI:57692"/>
    </cofactor>
</comment>